<gene>
    <name evidence="3" type="ORF">SAMN05660293_00959</name>
</gene>
<dbReference type="PANTHER" id="PTHR43818:SF5">
    <property type="entry name" value="OXIDOREDUCTASE FAMILY PROTEIN"/>
    <property type="match status" value="1"/>
</dbReference>
<dbReference type="InterPro" id="IPR036291">
    <property type="entry name" value="NAD(P)-bd_dom_sf"/>
</dbReference>
<dbReference type="AlphaFoldDB" id="A0A1T5C6T1"/>
<dbReference type="InterPro" id="IPR000683">
    <property type="entry name" value="Gfo/Idh/MocA-like_OxRdtase_N"/>
</dbReference>
<dbReference type="PANTHER" id="PTHR43818">
    <property type="entry name" value="BCDNA.GH03377"/>
    <property type="match status" value="1"/>
</dbReference>
<dbReference type="OrthoDB" id="9763611at2"/>
<dbReference type="Pfam" id="PF19051">
    <property type="entry name" value="GFO_IDH_MocA_C2"/>
    <property type="match status" value="1"/>
</dbReference>
<proteinExistence type="predicted"/>
<name>A0A1T5C6T1_9BACT</name>
<dbReference type="SUPFAM" id="SSF51735">
    <property type="entry name" value="NAD(P)-binding Rossmann-fold domains"/>
    <property type="match status" value="1"/>
</dbReference>
<dbReference type="Gene3D" id="3.40.50.720">
    <property type="entry name" value="NAD(P)-binding Rossmann-like Domain"/>
    <property type="match status" value="1"/>
</dbReference>
<feature type="domain" description="Gfo/Idh/MocA-like oxidoreductase N-terminal" evidence="1">
    <location>
        <begin position="42"/>
        <end position="171"/>
    </location>
</feature>
<evidence type="ECO:0000259" key="2">
    <source>
        <dbReference type="Pfam" id="PF19051"/>
    </source>
</evidence>
<dbReference type="InterPro" id="IPR043906">
    <property type="entry name" value="Gfo/Idh/MocA_OxRdtase_bact_C"/>
</dbReference>
<dbReference type="RefSeq" id="WP_082213479.1">
    <property type="nucleotide sequence ID" value="NZ_FUZA01000001.1"/>
</dbReference>
<dbReference type="Pfam" id="PF01408">
    <property type="entry name" value="GFO_IDH_MocA"/>
    <property type="match status" value="1"/>
</dbReference>
<reference evidence="4" key="1">
    <citation type="submission" date="2017-02" db="EMBL/GenBank/DDBJ databases">
        <authorList>
            <person name="Varghese N."/>
            <person name="Submissions S."/>
        </authorList>
    </citation>
    <scope>NUCLEOTIDE SEQUENCE [LARGE SCALE GENOMIC DNA]</scope>
    <source>
        <strain evidence="4">DSM 22270</strain>
    </source>
</reference>
<sequence>MEINTLNRRDFLKAGAVISSFMIVPRHVLGKGYLAPSDKIALGFIGCGRQSGGLRNRFLDTMETQIVAASDVYAVKRESFVTNVNKWYAEKATQSNYKSAVGIEDFRELLSRKDIDAVIIAAPDHWHASMAVRAAEAGKDIYCEKPLSLTVKEGRAMVDATRKHNRVFQTGSMQRSSKELTQAAQLVRSGAIGTVKQVFVNVGGPPKAWDLKEETKPDGLNWDLWMGPNSMNRPYNNELAPAMNATFWPKWRDYIEFGGGGMTDWGAHMFDIAQWGLGMDDSGPVELVYSEPTKGLVYKYANGVEVIHRPMEGKQHCHFVGSDGEVFVARGELRTTPETLKDKLFNKEDYKVYVSDNHYKDFLNAIRTRKPPICDVEVGHRTASICNLGNIAYRLQRSLLWNPKKEEFKKDKEANQLLGRDMKAEWKV</sequence>
<dbReference type="EMBL" id="FUZA01000001">
    <property type="protein sequence ID" value="SKB55292.1"/>
    <property type="molecule type" value="Genomic_DNA"/>
</dbReference>
<evidence type="ECO:0000313" key="3">
    <source>
        <dbReference type="EMBL" id="SKB55292.1"/>
    </source>
</evidence>
<dbReference type="GO" id="GO:0000166">
    <property type="term" value="F:nucleotide binding"/>
    <property type="evidence" value="ECO:0007669"/>
    <property type="project" value="InterPro"/>
</dbReference>
<organism evidence="3 4">
    <name type="scientific">Dyadobacter psychrophilus</name>
    <dbReference type="NCBI Taxonomy" id="651661"/>
    <lineage>
        <taxon>Bacteria</taxon>
        <taxon>Pseudomonadati</taxon>
        <taxon>Bacteroidota</taxon>
        <taxon>Cytophagia</taxon>
        <taxon>Cytophagales</taxon>
        <taxon>Spirosomataceae</taxon>
        <taxon>Dyadobacter</taxon>
    </lineage>
</organism>
<feature type="domain" description="Gfo/Idh/MocA-like oxidoreductase bacterial type C-terminal" evidence="2">
    <location>
        <begin position="210"/>
        <end position="427"/>
    </location>
</feature>
<dbReference type="InterPro" id="IPR050463">
    <property type="entry name" value="Gfo/Idh/MocA_oxidrdct_glycsds"/>
</dbReference>
<dbReference type="STRING" id="651661.SAMN05660293_00959"/>
<dbReference type="Gene3D" id="3.30.360.10">
    <property type="entry name" value="Dihydrodipicolinate Reductase, domain 2"/>
    <property type="match status" value="1"/>
</dbReference>
<dbReference type="SUPFAM" id="SSF55347">
    <property type="entry name" value="Glyceraldehyde-3-phosphate dehydrogenase-like, C-terminal domain"/>
    <property type="match status" value="1"/>
</dbReference>
<evidence type="ECO:0000313" key="4">
    <source>
        <dbReference type="Proteomes" id="UP000190897"/>
    </source>
</evidence>
<keyword evidence="4" id="KW-1185">Reference proteome</keyword>
<accession>A0A1T5C6T1</accession>
<dbReference type="Proteomes" id="UP000190897">
    <property type="component" value="Unassembled WGS sequence"/>
</dbReference>
<protein>
    <submittedName>
        <fullName evidence="3">Predicted dehydrogenase</fullName>
    </submittedName>
</protein>
<evidence type="ECO:0000259" key="1">
    <source>
        <dbReference type="Pfam" id="PF01408"/>
    </source>
</evidence>